<dbReference type="PANTHER" id="PTHR43304">
    <property type="entry name" value="PHYTOCHROME-LIKE PROTEIN CPH1"/>
    <property type="match status" value="1"/>
</dbReference>
<dbReference type="InterPro" id="IPR003594">
    <property type="entry name" value="HATPase_dom"/>
</dbReference>
<evidence type="ECO:0000256" key="6">
    <source>
        <dbReference type="PROSITE-ProRule" id="PRU00169"/>
    </source>
</evidence>
<dbReference type="EC" id="2.7.13.3" evidence="2"/>
<feature type="coiled-coil region" evidence="7">
    <location>
        <begin position="124"/>
        <end position="169"/>
    </location>
</feature>
<evidence type="ECO:0000259" key="10">
    <source>
        <dbReference type="PROSITE" id="PS50112"/>
    </source>
</evidence>
<accession>Q2FNK8</accession>
<dbReference type="KEGG" id="mhu:Mhun_1419"/>
<evidence type="ECO:0000256" key="4">
    <source>
        <dbReference type="ARBA" id="ARBA00022679"/>
    </source>
</evidence>
<evidence type="ECO:0000259" key="11">
    <source>
        <dbReference type="PROSITE" id="PS50113"/>
    </source>
</evidence>
<dbReference type="SMART" id="SM00091">
    <property type="entry name" value="PAS"/>
    <property type="match status" value="3"/>
</dbReference>
<dbReference type="InterPro" id="IPR052162">
    <property type="entry name" value="Sensor_kinase/Photoreceptor"/>
</dbReference>
<dbReference type="Pfam" id="PF13426">
    <property type="entry name" value="PAS_9"/>
    <property type="match status" value="1"/>
</dbReference>
<keyword evidence="3 6" id="KW-0597">Phosphoprotein</keyword>
<dbReference type="InterPro" id="IPR036890">
    <property type="entry name" value="HATPase_C_sf"/>
</dbReference>
<dbReference type="Gene3D" id="3.40.50.2300">
    <property type="match status" value="1"/>
</dbReference>
<dbReference type="SUPFAM" id="SSF55874">
    <property type="entry name" value="ATPase domain of HSP90 chaperone/DNA topoisomerase II/histidine kinase"/>
    <property type="match status" value="1"/>
</dbReference>
<dbReference type="AlphaFoldDB" id="Q2FNK8"/>
<dbReference type="InParanoid" id="Q2FNK8"/>
<dbReference type="STRING" id="323259.Mhun_1419"/>
<dbReference type="eggNOG" id="arCOG06192">
    <property type="taxonomic scope" value="Archaea"/>
</dbReference>
<dbReference type="InterPro" id="IPR011006">
    <property type="entry name" value="CheY-like_superfamily"/>
</dbReference>
<evidence type="ECO:0000256" key="3">
    <source>
        <dbReference type="ARBA" id="ARBA00022553"/>
    </source>
</evidence>
<dbReference type="SMART" id="SM00387">
    <property type="entry name" value="HATPase_c"/>
    <property type="match status" value="1"/>
</dbReference>
<dbReference type="CDD" id="cd00130">
    <property type="entry name" value="PAS"/>
    <property type="match status" value="3"/>
</dbReference>
<evidence type="ECO:0000313" key="13">
    <source>
        <dbReference type="Proteomes" id="UP000001941"/>
    </source>
</evidence>
<dbReference type="Proteomes" id="UP000001941">
    <property type="component" value="Chromosome"/>
</dbReference>
<dbReference type="EnsemblBacteria" id="ABD41154">
    <property type="protein sequence ID" value="ABD41154"/>
    <property type="gene ID" value="Mhun_1419"/>
</dbReference>
<protein>
    <recommendedName>
        <fullName evidence="2">histidine kinase</fullName>
        <ecNumber evidence="2">2.7.13.3</ecNumber>
    </recommendedName>
</protein>
<dbReference type="InterPro" id="IPR000700">
    <property type="entry name" value="PAS-assoc_C"/>
</dbReference>
<feature type="domain" description="PAS" evidence="10">
    <location>
        <begin position="169"/>
        <end position="240"/>
    </location>
</feature>
<comment type="catalytic activity">
    <reaction evidence="1">
        <text>ATP + protein L-histidine = ADP + protein N-phospho-L-histidine.</text>
        <dbReference type="EC" id="2.7.13.3"/>
    </reaction>
</comment>
<dbReference type="NCBIfam" id="TIGR00229">
    <property type="entry name" value="sensory_box"/>
    <property type="match status" value="3"/>
</dbReference>
<dbReference type="PRINTS" id="PR00344">
    <property type="entry name" value="BCTRLSENSOR"/>
</dbReference>
<evidence type="ECO:0000256" key="1">
    <source>
        <dbReference type="ARBA" id="ARBA00000085"/>
    </source>
</evidence>
<dbReference type="PROSITE" id="PS50109">
    <property type="entry name" value="HIS_KIN"/>
    <property type="match status" value="1"/>
</dbReference>
<dbReference type="Pfam" id="PF02518">
    <property type="entry name" value="HATPase_c"/>
    <property type="match status" value="1"/>
</dbReference>
<keyword evidence="13" id="KW-1185">Reference proteome</keyword>
<dbReference type="SMART" id="SM00086">
    <property type="entry name" value="PAC"/>
    <property type="match status" value="3"/>
</dbReference>
<dbReference type="eggNOG" id="arCOG02336">
    <property type="taxonomic scope" value="Archaea"/>
</dbReference>
<evidence type="ECO:0000256" key="5">
    <source>
        <dbReference type="ARBA" id="ARBA00022777"/>
    </source>
</evidence>
<dbReference type="OrthoDB" id="230688at2157"/>
<feature type="domain" description="Histidine kinase" evidence="8">
    <location>
        <begin position="561"/>
        <end position="758"/>
    </location>
</feature>
<dbReference type="Pfam" id="PF00072">
    <property type="entry name" value="Response_reg"/>
    <property type="match status" value="1"/>
</dbReference>
<feature type="domain" description="PAS" evidence="10">
    <location>
        <begin position="420"/>
        <end position="495"/>
    </location>
</feature>
<gene>
    <name evidence="12" type="ordered locus">Mhun_1419</name>
</gene>
<feature type="domain" description="PAC" evidence="11">
    <location>
        <begin position="498"/>
        <end position="550"/>
    </location>
</feature>
<dbReference type="GO" id="GO:0000160">
    <property type="term" value="P:phosphorelay signal transduction system"/>
    <property type="evidence" value="ECO:0007669"/>
    <property type="project" value="InterPro"/>
</dbReference>
<sequence length="769" mass="87344">MTKILYVDDEPTLLELGKMFLERTGQCSVDTVSSAPQALKKLNSNPYDAIISDYEMPEMNGIEFLKTVRTSGNQLPFILFTGRGREEVVIQALNEGADFYLQKGGDPKPQFTELYHKIRQAVQQRQVEEELRTKAEELHAAYEEIVATEEELRQNLDDLRRSEEALHESEESYRTVFQNTGTATVVLEEDGIISLANNTFASMSGYTREEIEGKMRWVDFVHPDDLSWMRIENRKRMEDESRALPHYEFRFITRSGEIREIYLTIGVIPNKKRSIASLLDITQKKCAIRSLEKSEALYRSVIENIQDVYYRSNPEGALIMVSPSGATLLGYDSIDEILGKPIAETLYFNPDDRDEFLHSLCTNGFVRNYETRLRKKDGSPVYVSTSSHYYHDESGAIAGVEGIIRDITDKKVVEQALVESERAHATMISNLPGFVYRCANDADYTMEFISDGCIAVTGYAPADLIHNNLISYNDLVHPDYQQTLWETVQKFLYNGGMFEVEYPIITKSGEIRWVWERGRGIFSEDDRLLFLEGFITDVTDRRRVKDALRQSNNKIRLLTSLTRHDIVNNLLMLKGYQEIALETQELSAVYDYISKAHEISNRIESIIGFTREYEGLGMANSAWISVYSLIESAQAEVPTDIIKIENTILPSLKVFADPILQKVFSTFIDNSIRHGKTVTKGTFHSREVNGDLVLFYRDDGIGIDPAKKEMIFDHGYGEHTGLGLYLAREIVSAGGFTIRETGTPGAGVQFEIVIPHGLYKDSISVLPDT</sequence>
<dbReference type="InterPro" id="IPR001610">
    <property type="entry name" value="PAC"/>
</dbReference>
<dbReference type="SMART" id="SM00448">
    <property type="entry name" value="REC"/>
    <property type="match status" value="1"/>
</dbReference>
<feature type="domain" description="PAS" evidence="10">
    <location>
        <begin position="294"/>
        <end position="360"/>
    </location>
</feature>
<dbReference type="SUPFAM" id="SSF52172">
    <property type="entry name" value="CheY-like"/>
    <property type="match status" value="1"/>
</dbReference>
<keyword evidence="4 12" id="KW-0808">Transferase</keyword>
<dbReference type="GeneID" id="3924082"/>
<feature type="domain" description="PAC" evidence="11">
    <location>
        <begin position="367"/>
        <end position="419"/>
    </location>
</feature>
<dbReference type="InterPro" id="IPR004358">
    <property type="entry name" value="Sig_transdc_His_kin-like_C"/>
</dbReference>
<evidence type="ECO:0000259" key="9">
    <source>
        <dbReference type="PROSITE" id="PS50110"/>
    </source>
</evidence>
<dbReference type="InterPro" id="IPR001789">
    <property type="entry name" value="Sig_transdc_resp-reg_receiver"/>
</dbReference>
<dbReference type="PANTHER" id="PTHR43304:SF1">
    <property type="entry name" value="PAC DOMAIN-CONTAINING PROTEIN"/>
    <property type="match status" value="1"/>
</dbReference>
<dbReference type="Gene3D" id="3.30.565.10">
    <property type="entry name" value="Histidine kinase-like ATPase, C-terminal domain"/>
    <property type="match status" value="1"/>
</dbReference>
<evidence type="ECO:0000259" key="8">
    <source>
        <dbReference type="PROSITE" id="PS50109"/>
    </source>
</evidence>
<evidence type="ECO:0000256" key="2">
    <source>
        <dbReference type="ARBA" id="ARBA00012438"/>
    </source>
</evidence>
<feature type="domain" description="Response regulatory" evidence="9">
    <location>
        <begin position="3"/>
        <end position="118"/>
    </location>
</feature>
<dbReference type="InterPro" id="IPR013655">
    <property type="entry name" value="PAS_fold_3"/>
</dbReference>
<dbReference type="PROSITE" id="PS50113">
    <property type="entry name" value="PAC"/>
    <property type="match status" value="2"/>
</dbReference>
<dbReference type="InterPro" id="IPR000014">
    <property type="entry name" value="PAS"/>
</dbReference>
<dbReference type="Pfam" id="PF08447">
    <property type="entry name" value="PAS_3"/>
    <property type="match status" value="2"/>
</dbReference>
<dbReference type="CDD" id="cd00156">
    <property type="entry name" value="REC"/>
    <property type="match status" value="1"/>
</dbReference>
<evidence type="ECO:0000256" key="7">
    <source>
        <dbReference type="SAM" id="Coils"/>
    </source>
</evidence>
<dbReference type="HOGENOM" id="CLU_000445_114_58_2"/>
<evidence type="ECO:0000313" key="12">
    <source>
        <dbReference type="EMBL" id="ABD41154.1"/>
    </source>
</evidence>
<dbReference type="InterPro" id="IPR035965">
    <property type="entry name" value="PAS-like_dom_sf"/>
</dbReference>
<dbReference type="InterPro" id="IPR005467">
    <property type="entry name" value="His_kinase_dom"/>
</dbReference>
<dbReference type="SUPFAM" id="SSF55785">
    <property type="entry name" value="PYP-like sensor domain (PAS domain)"/>
    <property type="match status" value="3"/>
</dbReference>
<feature type="modified residue" description="4-aspartylphosphate" evidence="6">
    <location>
        <position position="53"/>
    </location>
</feature>
<dbReference type="PROSITE" id="PS50112">
    <property type="entry name" value="PAS"/>
    <property type="match status" value="3"/>
</dbReference>
<reference evidence="13" key="1">
    <citation type="journal article" date="2016" name="Stand. Genomic Sci.">
        <title>Complete genome sequence of Methanospirillum hungatei type strain JF1.</title>
        <authorList>
            <person name="Gunsalus R.P."/>
            <person name="Cook L.E."/>
            <person name="Crable B."/>
            <person name="Rohlin L."/>
            <person name="McDonald E."/>
            <person name="Mouttaki H."/>
            <person name="Sieber J.R."/>
            <person name="Poweleit N."/>
            <person name="Zhou H."/>
            <person name="Lapidus A.L."/>
            <person name="Daligault H.E."/>
            <person name="Land M."/>
            <person name="Gilna P."/>
            <person name="Ivanova N."/>
            <person name="Kyrpides N."/>
            <person name="Culley D.E."/>
            <person name="McInerney M.J."/>
        </authorList>
    </citation>
    <scope>NUCLEOTIDE SEQUENCE [LARGE SCALE GENOMIC DNA]</scope>
    <source>
        <strain evidence="13">ATCC 27890 / DSM 864 / NBRC 100397 / JF-1</strain>
    </source>
</reference>
<dbReference type="eggNOG" id="arCOG02385">
    <property type="taxonomic scope" value="Archaea"/>
</dbReference>
<dbReference type="Gene3D" id="3.30.450.20">
    <property type="entry name" value="PAS domain"/>
    <property type="match status" value="3"/>
</dbReference>
<keyword evidence="7" id="KW-0175">Coiled coil</keyword>
<dbReference type="GO" id="GO:0004673">
    <property type="term" value="F:protein histidine kinase activity"/>
    <property type="evidence" value="ECO:0007669"/>
    <property type="project" value="UniProtKB-EC"/>
</dbReference>
<dbReference type="RefSeq" id="WP_011448423.1">
    <property type="nucleotide sequence ID" value="NC_007796.1"/>
</dbReference>
<keyword evidence="5 12" id="KW-0418">Kinase</keyword>
<organism evidence="12 13">
    <name type="scientific">Methanospirillum hungatei JF-1 (strain ATCC 27890 / DSM 864 / NBRC 100397 / JF-1)</name>
    <dbReference type="NCBI Taxonomy" id="323259"/>
    <lineage>
        <taxon>Archaea</taxon>
        <taxon>Methanobacteriati</taxon>
        <taxon>Methanobacteriota</taxon>
        <taxon>Stenosarchaea group</taxon>
        <taxon>Methanomicrobia</taxon>
        <taxon>Methanomicrobiales</taxon>
        <taxon>Methanospirillaceae</taxon>
        <taxon>Methanospirillum</taxon>
    </lineage>
</organism>
<proteinExistence type="predicted"/>
<dbReference type="EMBL" id="CP000254">
    <property type="protein sequence ID" value="ABD41154.1"/>
    <property type="molecule type" value="Genomic_DNA"/>
</dbReference>
<dbReference type="PROSITE" id="PS50110">
    <property type="entry name" value="RESPONSE_REGULATORY"/>
    <property type="match status" value="1"/>
</dbReference>
<name>Q2FNK8_METHJ</name>